<dbReference type="Gene3D" id="3.55.50.30">
    <property type="match status" value="1"/>
</dbReference>
<evidence type="ECO:0000313" key="5">
    <source>
        <dbReference type="Proteomes" id="UP001501411"/>
    </source>
</evidence>
<evidence type="ECO:0000313" key="4">
    <source>
        <dbReference type="EMBL" id="GAA4785335.1"/>
    </source>
</evidence>
<reference evidence="5" key="1">
    <citation type="journal article" date="2019" name="Int. J. Syst. Evol. Microbiol.">
        <title>The Global Catalogue of Microorganisms (GCM) 10K type strain sequencing project: providing services to taxonomists for standard genome sequencing and annotation.</title>
        <authorList>
            <consortium name="The Broad Institute Genomics Platform"/>
            <consortium name="The Broad Institute Genome Sequencing Center for Infectious Disease"/>
            <person name="Wu L."/>
            <person name="Ma J."/>
        </authorList>
    </citation>
    <scope>NUCLEOTIDE SEQUENCE [LARGE SCALE GENOMIC DNA]</scope>
    <source>
        <strain evidence="5">JCM 18200</strain>
    </source>
</reference>
<accession>A0ABP9ARQ5</accession>
<dbReference type="Pfam" id="PF04773">
    <property type="entry name" value="FecR"/>
    <property type="match status" value="1"/>
</dbReference>
<dbReference type="Gene3D" id="2.60.120.1440">
    <property type="match status" value="1"/>
</dbReference>
<comment type="caution">
    <text evidence="4">The sequence shown here is derived from an EMBL/GenBank/DDBJ whole genome shotgun (WGS) entry which is preliminary data.</text>
</comment>
<dbReference type="InterPro" id="IPR006860">
    <property type="entry name" value="FecR"/>
</dbReference>
<feature type="domain" description="Protein FecR C-terminal" evidence="3">
    <location>
        <begin position="335"/>
        <end position="402"/>
    </location>
</feature>
<feature type="domain" description="FecR protein" evidence="2">
    <location>
        <begin position="196"/>
        <end position="291"/>
    </location>
</feature>
<protein>
    <submittedName>
        <fullName evidence="4">FecR domain-containing protein</fullName>
    </submittedName>
</protein>
<dbReference type="RefSeq" id="WP_345230767.1">
    <property type="nucleotide sequence ID" value="NZ_BAABIQ010000005.1"/>
</dbReference>
<dbReference type="PANTHER" id="PTHR30273:SF2">
    <property type="entry name" value="PROTEIN FECR"/>
    <property type="match status" value="1"/>
</dbReference>
<proteinExistence type="predicted"/>
<dbReference type="InterPro" id="IPR032508">
    <property type="entry name" value="FecR_C"/>
</dbReference>
<keyword evidence="1" id="KW-1133">Transmembrane helix</keyword>
<gene>
    <name evidence="4" type="ORF">GCM10023231_11500</name>
</gene>
<evidence type="ECO:0000259" key="3">
    <source>
        <dbReference type="Pfam" id="PF16344"/>
    </source>
</evidence>
<name>A0ABP9ARQ5_9SPHI</name>
<keyword evidence="1" id="KW-0812">Transmembrane</keyword>
<organism evidence="4 5">
    <name type="scientific">Olivibacter ginsenosidimutans</name>
    <dbReference type="NCBI Taxonomy" id="1176537"/>
    <lineage>
        <taxon>Bacteria</taxon>
        <taxon>Pseudomonadati</taxon>
        <taxon>Bacteroidota</taxon>
        <taxon>Sphingobacteriia</taxon>
        <taxon>Sphingobacteriales</taxon>
        <taxon>Sphingobacteriaceae</taxon>
        <taxon>Olivibacter</taxon>
    </lineage>
</organism>
<feature type="transmembrane region" description="Helical" evidence="1">
    <location>
        <begin position="93"/>
        <end position="115"/>
    </location>
</feature>
<sequence length="404" mass="45553">MDQQIRKLFTKYLHNRCTPDELQQLFQYLEQGQYWQEWDAALEKEKQLLLKIDRKSDVNPFQMQQLQERVMQQIRQQHAVEHQETSYRRTPGFSFRGIAASISLLLLGLLAYWYLPAPTLWIQSDIRAATAQQVKPGGNHAILKLADGKEISLTEAALGKLSESHGITATKTADGLLTFQVNASQSTSLDKESYQTIRTPRGGQYQIVLPDGSHVWLNAQSSLRFPTDFSAQKREVSLSGEAYFAVAPDKQAVPFSVKTDKQAVQVLGTEFNVTAYPDEMANNVCLVNGAVVVMNGVQSTQLKPGQLASVNDAQQPIVVKTVDPTNYIAWKQGLFSFQEEHIYSLMKKIARWYNVEVDYQGNMEGKVFSGTFSRFADVQDVLNVLQATGTIQLSLKERRIMVRP</sequence>
<evidence type="ECO:0000259" key="2">
    <source>
        <dbReference type="Pfam" id="PF04773"/>
    </source>
</evidence>
<dbReference type="Proteomes" id="UP001501411">
    <property type="component" value="Unassembled WGS sequence"/>
</dbReference>
<keyword evidence="5" id="KW-1185">Reference proteome</keyword>
<evidence type="ECO:0000256" key="1">
    <source>
        <dbReference type="SAM" id="Phobius"/>
    </source>
</evidence>
<keyword evidence="1" id="KW-0472">Membrane</keyword>
<dbReference type="PANTHER" id="PTHR30273">
    <property type="entry name" value="PERIPLASMIC SIGNAL SENSOR AND SIGMA FACTOR ACTIVATOR FECR-RELATED"/>
    <property type="match status" value="1"/>
</dbReference>
<dbReference type="EMBL" id="BAABIQ010000005">
    <property type="protein sequence ID" value="GAA4785335.1"/>
    <property type="molecule type" value="Genomic_DNA"/>
</dbReference>
<dbReference type="InterPro" id="IPR012373">
    <property type="entry name" value="Ferrdict_sens_TM"/>
</dbReference>
<dbReference type="Pfam" id="PF16344">
    <property type="entry name" value="FecR_C"/>
    <property type="match status" value="1"/>
</dbReference>